<name>A0ABR6PKG7_9SPHI</name>
<accession>A0ABR6PKG7</accession>
<protein>
    <recommendedName>
        <fullName evidence="4">Peptidase C39-like domain-containing protein</fullName>
    </recommendedName>
</protein>
<keyword evidence="3" id="KW-1185">Reference proteome</keyword>
<organism evidence="2 3">
    <name type="scientific">Mucilaginibacter lappiensis</name>
    <dbReference type="NCBI Taxonomy" id="354630"/>
    <lineage>
        <taxon>Bacteria</taxon>
        <taxon>Pseudomonadati</taxon>
        <taxon>Bacteroidota</taxon>
        <taxon>Sphingobacteriia</taxon>
        <taxon>Sphingobacteriales</taxon>
        <taxon>Sphingobacteriaceae</taxon>
        <taxon>Mucilaginibacter</taxon>
    </lineage>
</organism>
<feature type="compositionally biased region" description="Gly residues" evidence="1">
    <location>
        <begin position="63"/>
        <end position="78"/>
    </location>
</feature>
<dbReference type="Proteomes" id="UP000541583">
    <property type="component" value="Unassembled WGS sequence"/>
</dbReference>
<evidence type="ECO:0000256" key="1">
    <source>
        <dbReference type="SAM" id="MobiDB-lite"/>
    </source>
</evidence>
<comment type="caution">
    <text evidence="2">The sequence shown here is derived from an EMBL/GenBank/DDBJ whole genome shotgun (WGS) entry which is preliminary data.</text>
</comment>
<evidence type="ECO:0008006" key="4">
    <source>
        <dbReference type="Google" id="ProtNLM"/>
    </source>
</evidence>
<dbReference type="EMBL" id="JACHCB010000007">
    <property type="protein sequence ID" value="MBB6110272.1"/>
    <property type="molecule type" value="Genomic_DNA"/>
</dbReference>
<reference evidence="2 3" key="1">
    <citation type="submission" date="2020-08" db="EMBL/GenBank/DDBJ databases">
        <title>Genomic Encyclopedia of Type Strains, Phase IV (KMG-V): Genome sequencing to study the core and pangenomes of soil and plant-associated prokaryotes.</title>
        <authorList>
            <person name="Whitman W."/>
        </authorList>
    </citation>
    <scope>NUCLEOTIDE SEQUENCE [LARGE SCALE GENOMIC DNA]</scope>
    <source>
        <strain evidence="2 3">ANJLi2</strain>
    </source>
</reference>
<feature type="region of interest" description="Disordered" evidence="1">
    <location>
        <begin position="51"/>
        <end position="78"/>
    </location>
</feature>
<sequence>MKNLDELTLLFPEMEQKRQQSTLGGDVYDGGDHGIAYSMTGDPGVTIYGTPITPPDQYSGPGFNNGGPGDNGGGGGNGGSDGGYTGVNTALPNGYCFFNALAYESKQYHCNTTDQQYLDMFKQEFGADSVNSAGNIDPRLASNFATEHFQGQVILSTDSFQSFLKNGYQIITDIKTGPNTYHEIVITGYDSTLNMYKTTDPTNNDNLSYADPSSVNQTNAFAVGGCK</sequence>
<proteinExistence type="predicted"/>
<dbReference type="RefSeq" id="WP_076373806.1">
    <property type="nucleotide sequence ID" value="NZ_FTMG01000006.1"/>
</dbReference>
<gene>
    <name evidence="2" type="ORF">HDF23_003028</name>
</gene>
<evidence type="ECO:0000313" key="3">
    <source>
        <dbReference type="Proteomes" id="UP000541583"/>
    </source>
</evidence>
<evidence type="ECO:0000313" key="2">
    <source>
        <dbReference type="EMBL" id="MBB6110272.1"/>
    </source>
</evidence>